<keyword evidence="10" id="KW-1185">Reference proteome</keyword>
<feature type="transmembrane region" description="Helical" evidence="7">
    <location>
        <begin position="287"/>
        <end position="305"/>
    </location>
</feature>
<evidence type="ECO:0000256" key="3">
    <source>
        <dbReference type="ARBA" id="ARBA00022475"/>
    </source>
</evidence>
<feature type="transmembrane region" description="Helical" evidence="7">
    <location>
        <begin position="259"/>
        <end position="280"/>
    </location>
</feature>
<feature type="transmembrane region" description="Helical" evidence="7">
    <location>
        <begin position="135"/>
        <end position="158"/>
    </location>
</feature>
<evidence type="ECO:0000256" key="2">
    <source>
        <dbReference type="ARBA" id="ARBA00022448"/>
    </source>
</evidence>
<evidence type="ECO:0000313" key="10">
    <source>
        <dbReference type="Proteomes" id="UP001601059"/>
    </source>
</evidence>
<name>A0ABW6KFG5_9BACI</name>
<comment type="subcellular location">
    <subcellularLocation>
        <location evidence="1">Cell membrane</location>
        <topology evidence="1">Multi-pass membrane protein</topology>
    </subcellularLocation>
</comment>
<dbReference type="InterPro" id="IPR036259">
    <property type="entry name" value="MFS_trans_sf"/>
</dbReference>
<keyword evidence="4 7" id="KW-0812">Transmembrane</keyword>
<feature type="transmembrane region" description="Helical" evidence="7">
    <location>
        <begin position="12"/>
        <end position="32"/>
    </location>
</feature>
<evidence type="ECO:0000256" key="4">
    <source>
        <dbReference type="ARBA" id="ARBA00022692"/>
    </source>
</evidence>
<keyword evidence="6 7" id="KW-0472">Membrane</keyword>
<dbReference type="InterPro" id="IPR011701">
    <property type="entry name" value="MFS"/>
</dbReference>
<sequence>MNINLNRWKYPTILLFGIGVSTIGAWIYLISLNLLVLNMTGSPLAVAALYILGPLATLTTNVWAGSVIDRVNKRNLMVYLDIFRALLIFVLPYLNSLPFMFVLVFIINMGNSIFKPTSMTYIAKLIPTEQRKSYNALYSLINSGAFLIGPAIAGILFIVSTPVVAIQLNAIALFISGLITLLMPNIEKHTIVKSSDSKLSVELLKKDWKTVYHFSKNNVRTVVIYFLFSFVMVVMATALDSLEASFSKEVLHLSDSEYGFLVSIAGAGILVGASINTFIVNKLSTPTLIGLGSVVVSVGYLVYAFSESFFIAALGFFILASFIAFANTGFMTFYQTNVPTDVMGRIGSIYGVFEALLIMMATLSFGLVAQLISIRFIVITGSIVMLTVAVILNMYMFKSVKVKLSVGIKQ</sequence>
<reference evidence="9 10" key="1">
    <citation type="submission" date="2024-08" db="EMBL/GenBank/DDBJ databases">
        <title>Two novel Cytobacillus novel species.</title>
        <authorList>
            <person name="Liu G."/>
        </authorList>
    </citation>
    <scope>NUCLEOTIDE SEQUENCE [LARGE SCALE GENOMIC DNA]</scope>
    <source>
        <strain evidence="9 10">FJAT-54145</strain>
    </source>
</reference>
<evidence type="ECO:0000259" key="8">
    <source>
        <dbReference type="PROSITE" id="PS50850"/>
    </source>
</evidence>
<feature type="transmembrane region" description="Helical" evidence="7">
    <location>
        <begin position="374"/>
        <end position="395"/>
    </location>
</feature>
<keyword evidence="2" id="KW-0813">Transport</keyword>
<feature type="transmembrane region" description="Helical" evidence="7">
    <location>
        <begin position="164"/>
        <end position="183"/>
    </location>
</feature>
<dbReference type="CDD" id="cd06173">
    <property type="entry name" value="MFS_MefA_like"/>
    <property type="match status" value="1"/>
</dbReference>
<feature type="transmembrane region" description="Helical" evidence="7">
    <location>
        <begin position="346"/>
        <end position="368"/>
    </location>
</feature>
<evidence type="ECO:0000256" key="1">
    <source>
        <dbReference type="ARBA" id="ARBA00004651"/>
    </source>
</evidence>
<dbReference type="Gene3D" id="1.20.1250.20">
    <property type="entry name" value="MFS general substrate transporter like domains"/>
    <property type="match status" value="1"/>
</dbReference>
<keyword evidence="3" id="KW-1003">Cell membrane</keyword>
<dbReference type="PRINTS" id="PR01988">
    <property type="entry name" value="EXPORTERBACE"/>
</dbReference>
<feature type="transmembrane region" description="Helical" evidence="7">
    <location>
        <begin position="311"/>
        <end position="334"/>
    </location>
</feature>
<dbReference type="SUPFAM" id="SSF103473">
    <property type="entry name" value="MFS general substrate transporter"/>
    <property type="match status" value="1"/>
</dbReference>
<comment type="caution">
    <text evidence="9">The sequence shown here is derived from an EMBL/GenBank/DDBJ whole genome shotgun (WGS) entry which is preliminary data.</text>
</comment>
<dbReference type="InterPro" id="IPR022324">
    <property type="entry name" value="Bacilysin_exporter_BacE_put"/>
</dbReference>
<proteinExistence type="predicted"/>
<dbReference type="Pfam" id="PF07690">
    <property type="entry name" value="MFS_1"/>
    <property type="match status" value="1"/>
</dbReference>
<dbReference type="RefSeq" id="WP_389361595.1">
    <property type="nucleotide sequence ID" value="NZ_JBIACK010000006.1"/>
</dbReference>
<dbReference type="PROSITE" id="PS50850">
    <property type="entry name" value="MFS"/>
    <property type="match status" value="1"/>
</dbReference>
<evidence type="ECO:0000313" key="9">
    <source>
        <dbReference type="EMBL" id="MFE8701625.1"/>
    </source>
</evidence>
<feature type="domain" description="Major facilitator superfamily (MFS) profile" evidence="8">
    <location>
        <begin position="10"/>
        <end position="399"/>
    </location>
</feature>
<dbReference type="PANTHER" id="PTHR43266">
    <property type="entry name" value="MACROLIDE-EFFLUX PROTEIN"/>
    <property type="match status" value="1"/>
</dbReference>
<accession>A0ABW6KFG5</accession>
<dbReference type="PANTHER" id="PTHR43266:SF2">
    <property type="entry name" value="MAJOR FACILITATOR SUPERFAMILY (MFS) PROFILE DOMAIN-CONTAINING PROTEIN"/>
    <property type="match status" value="1"/>
</dbReference>
<evidence type="ECO:0000256" key="5">
    <source>
        <dbReference type="ARBA" id="ARBA00022989"/>
    </source>
</evidence>
<protein>
    <submittedName>
        <fullName evidence="9">MFS transporter</fullName>
    </submittedName>
</protein>
<dbReference type="EMBL" id="JBIACK010000006">
    <property type="protein sequence ID" value="MFE8701625.1"/>
    <property type="molecule type" value="Genomic_DNA"/>
</dbReference>
<evidence type="ECO:0000256" key="7">
    <source>
        <dbReference type="SAM" id="Phobius"/>
    </source>
</evidence>
<evidence type="ECO:0000256" key="6">
    <source>
        <dbReference type="ARBA" id="ARBA00023136"/>
    </source>
</evidence>
<dbReference type="InterPro" id="IPR020846">
    <property type="entry name" value="MFS_dom"/>
</dbReference>
<organism evidence="9 10">
    <name type="scientific">Cytobacillus spartinae</name>
    <dbReference type="NCBI Taxonomy" id="3299023"/>
    <lineage>
        <taxon>Bacteria</taxon>
        <taxon>Bacillati</taxon>
        <taxon>Bacillota</taxon>
        <taxon>Bacilli</taxon>
        <taxon>Bacillales</taxon>
        <taxon>Bacillaceae</taxon>
        <taxon>Cytobacillus</taxon>
    </lineage>
</organism>
<keyword evidence="5 7" id="KW-1133">Transmembrane helix</keyword>
<gene>
    <name evidence="9" type="ORF">ACFYKX_13560</name>
</gene>
<feature type="transmembrane region" description="Helical" evidence="7">
    <location>
        <begin position="222"/>
        <end position="239"/>
    </location>
</feature>
<feature type="transmembrane region" description="Helical" evidence="7">
    <location>
        <begin position="44"/>
        <end position="64"/>
    </location>
</feature>
<dbReference type="Proteomes" id="UP001601059">
    <property type="component" value="Unassembled WGS sequence"/>
</dbReference>